<dbReference type="InterPro" id="IPR001436">
    <property type="entry name" value="Alpha-crystallin/sHSP_animal"/>
</dbReference>
<evidence type="ECO:0000259" key="7">
    <source>
        <dbReference type="PROSITE" id="PS01031"/>
    </source>
</evidence>
<feature type="binding site" evidence="3">
    <location>
        <position position="113"/>
    </location>
    <ligand>
        <name>Zn(2+)</name>
        <dbReference type="ChEBI" id="CHEBI:29105"/>
        <label>1</label>
    </ligand>
</feature>
<reference evidence="8" key="2">
    <citation type="journal article" date="2023" name="Commun. Biol.">
        <title>Intrasexual cuticular hydrocarbon dimorphism in a wasp sheds light on hydrocarbon biosynthesis genes in Hymenoptera.</title>
        <authorList>
            <person name="Moris V.C."/>
            <person name="Podsiadlowski L."/>
            <person name="Martin S."/>
            <person name="Oeyen J.P."/>
            <person name="Donath A."/>
            <person name="Petersen M."/>
            <person name="Wilbrandt J."/>
            <person name="Misof B."/>
            <person name="Liedtke D."/>
            <person name="Thamm M."/>
            <person name="Scheiner R."/>
            <person name="Schmitt T."/>
            <person name="Niehuis O."/>
        </authorList>
    </citation>
    <scope>NUCLEOTIDE SEQUENCE</scope>
    <source>
        <strain evidence="8">GBR_01_08_01A</strain>
    </source>
</reference>
<dbReference type="GO" id="GO:0051082">
    <property type="term" value="F:unfolded protein binding"/>
    <property type="evidence" value="ECO:0007669"/>
    <property type="project" value="TreeGrafter"/>
</dbReference>
<dbReference type="PRINTS" id="PR00299">
    <property type="entry name" value="ACRYSTALLIN"/>
</dbReference>
<protein>
    <recommendedName>
        <fullName evidence="7">SHSP domain-containing protein</fullName>
    </recommendedName>
</protein>
<comment type="similarity">
    <text evidence="2 4 5">Belongs to the small heat shock protein (HSP20) family.</text>
</comment>
<sequence>MSLLPMLFSNWWEGLNRPHRLFDQHFGSALSPDDLPSSWTPYDTDVLILGPRRHLRRHHPYDRSLSRKTSGTSTVQPDKNKFQVTLDVQQFEPEEVTVKVVGKNVVVEGKHEEKQDEHGWISRQFARKYLVPEQCDIDKLESTLSSDGILTITAPRKVSELEEKKEKIIKIQTTGQPALKEDAPKSIEVQKEQGSQTQKSPAQQRGQEKTVKAA</sequence>
<evidence type="ECO:0000256" key="3">
    <source>
        <dbReference type="PIRSR" id="PIRSR036514-1"/>
    </source>
</evidence>
<dbReference type="Gene3D" id="2.60.40.790">
    <property type="match status" value="1"/>
</dbReference>
<feature type="binding site" evidence="3">
    <location>
        <position position="118"/>
    </location>
    <ligand>
        <name>Zn(2+)</name>
        <dbReference type="ChEBI" id="CHEBI:29105"/>
        <label>1</label>
    </ligand>
</feature>
<dbReference type="InterPro" id="IPR055269">
    <property type="entry name" value="Alpha-crystallin/HSP_16"/>
</dbReference>
<dbReference type="AlphaFoldDB" id="A0AAD9VMY2"/>
<dbReference type="PANTHER" id="PTHR45640:SF13">
    <property type="entry name" value="HEAT SHOCK PROTEIN 22-RELATED"/>
    <property type="match status" value="1"/>
</dbReference>
<dbReference type="GO" id="GO:0009408">
    <property type="term" value="P:response to heat"/>
    <property type="evidence" value="ECO:0007669"/>
    <property type="project" value="UniProtKB-ARBA"/>
</dbReference>
<gene>
    <name evidence="8" type="ORF">KPH14_010908</name>
</gene>
<evidence type="ECO:0000256" key="1">
    <source>
        <dbReference type="ARBA" id="ARBA00023016"/>
    </source>
</evidence>
<dbReference type="EMBL" id="JAIFRP010000084">
    <property type="protein sequence ID" value="KAK2579617.1"/>
    <property type="molecule type" value="Genomic_DNA"/>
</dbReference>
<keyword evidence="9" id="KW-1185">Reference proteome</keyword>
<evidence type="ECO:0000256" key="2">
    <source>
        <dbReference type="PIRNR" id="PIRNR036514"/>
    </source>
</evidence>
<dbReference type="Pfam" id="PF00011">
    <property type="entry name" value="HSP20"/>
    <property type="match status" value="1"/>
</dbReference>
<proteinExistence type="inferred from homology"/>
<dbReference type="GO" id="GO:0005737">
    <property type="term" value="C:cytoplasm"/>
    <property type="evidence" value="ECO:0007669"/>
    <property type="project" value="TreeGrafter"/>
</dbReference>
<keyword evidence="3" id="KW-0479">Metal-binding</keyword>
<evidence type="ECO:0000313" key="8">
    <source>
        <dbReference type="EMBL" id="KAK2579617.1"/>
    </source>
</evidence>
<feature type="binding site" evidence="3">
    <location>
        <position position="111"/>
    </location>
    <ligand>
        <name>Zn(2+)</name>
        <dbReference type="ChEBI" id="CHEBI:29105"/>
        <label>1</label>
    </ligand>
</feature>
<dbReference type="GO" id="GO:0005634">
    <property type="term" value="C:nucleus"/>
    <property type="evidence" value="ECO:0007669"/>
    <property type="project" value="TreeGrafter"/>
</dbReference>
<evidence type="ECO:0000256" key="5">
    <source>
        <dbReference type="RuleBase" id="RU003616"/>
    </source>
</evidence>
<feature type="region of interest" description="Disordered" evidence="6">
    <location>
        <begin position="173"/>
        <end position="214"/>
    </location>
</feature>
<keyword evidence="3" id="KW-0862">Zinc</keyword>
<dbReference type="PROSITE" id="PS01031">
    <property type="entry name" value="SHSP"/>
    <property type="match status" value="1"/>
</dbReference>
<feature type="compositionally biased region" description="Basic and acidic residues" evidence="6">
    <location>
        <begin position="179"/>
        <end position="191"/>
    </location>
</feature>
<evidence type="ECO:0000256" key="6">
    <source>
        <dbReference type="SAM" id="MobiDB-lite"/>
    </source>
</evidence>
<dbReference type="CDD" id="cd06526">
    <property type="entry name" value="metazoan_ACD"/>
    <property type="match status" value="1"/>
</dbReference>
<feature type="compositionally biased region" description="Polar residues" evidence="6">
    <location>
        <begin position="192"/>
        <end position="205"/>
    </location>
</feature>
<evidence type="ECO:0000313" key="9">
    <source>
        <dbReference type="Proteomes" id="UP001258017"/>
    </source>
</evidence>
<organism evidence="8 9">
    <name type="scientific">Odynerus spinipes</name>
    <dbReference type="NCBI Taxonomy" id="1348599"/>
    <lineage>
        <taxon>Eukaryota</taxon>
        <taxon>Metazoa</taxon>
        <taxon>Ecdysozoa</taxon>
        <taxon>Arthropoda</taxon>
        <taxon>Hexapoda</taxon>
        <taxon>Insecta</taxon>
        <taxon>Pterygota</taxon>
        <taxon>Neoptera</taxon>
        <taxon>Endopterygota</taxon>
        <taxon>Hymenoptera</taxon>
        <taxon>Apocrita</taxon>
        <taxon>Aculeata</taxon>
        <taxon>Vespoidea</taxon>
        <taxon>Vespidae</taxon>
        <taxon>Eumeninae</taxon>
        <taxon>Odynerus</taxon>
    </lineage>
</organism>
<feature type="domain" description="SHSP" evidence="7">
    <location>
        <begin position="63"/>
        <end position="172"/>
    </location>
</feature>
<dbReference type="Proteomes" id="UP001258017">
    <property type="component" value="Unassembled WGS sequence"/>
</dbReference>
<evidence type="ECO:0000256" key="4">
    <source>
        <dbReference type="PROSITE-ProRule" id="PRU00285"/>
    </source>
</evidence>
<dbReference type="SUPFAM" id="SSF49764">
    <property type="entry name" value="HSP20-like chaperones"/>
    <property type="match status" value="1"/>
</dbReference>
<accession>A0AAD9VMY2</accession>
<dbReference type="GO" id="GO:0046872">
    <property type="term" value="F:metal ion binding"/>
    <property type="evidence" value="ECO:0007669"/>
    <property type="project" value="UniProtKB-KW"/>
</dbReference>
<name>A0AAD9VMY2_9HYME</name>
<keyword evidence="1" id="KW-0346">Stress response</keyword>
<comment type="caution">
    <text evidence="8">The sequence shown here is derived from an EMBL/GenBank/DDBJ whole genome shotgun (WGS) entry which is preliminary data.</text>
</comment>
<dbReference type="InterPro" id="IPR002068">
    <property type="entry name" value="A-crystallin/Hsp20_dom"/>
</dbReference>
<dbReference type="InterPro" id="IPR008978">
    <property type="entry name" value="HSP20-like_chaperone"/>
</dbReference>
<dbReference type="PANTHER" id="PTHR45640">
    <property type="entry name" value="HEAT SHOCK PROTEIN HSP-12.2-RELATED"/>
    <property type="match status" value="1"/>
</dbReference>
<reference evidence="8" key="1">
    <citation type="submission" date="2021-08" db="EMBL/GenBank/DDBJ databases">
        <authorList>
            <person name="Misof B."/>
            <person name="Oliver O."/>
            <person name="Podsiadlowski L."/>
            <person name="Donath A."/>
            <person name="Peters R."/>
            <person name="Mayer C."/>
            <person name="Rust J."/>
            <person name="Gunkel S."/>
            <person name="Lesny P."/>
            <person name="Martin S."/>
            <person name="Oeyen J.P."/>
            <person name="Petersen M."/>
            <person name="Panagiotis P."/>
            <person name="Wilbrandt J."/>
            <person name="Tanja T."/>
        </authorList>
    </citation>
    <scope>NUCLEOTIDE SEQUENCE</scope>
    <source>
        <strain evidence="8">GBR_01_08_01A</strain>
        <tissue evidence="8">Thorax + abdomen</tissue>
    </source>
</reference>
<dbReference type="GO" id="GO:0042026">
    <property type="term" value="P:protein refolding"/>
    <property type="evidence" value="ECO:0007669"/>
    <property type="project" value="TreeGrafter"/>
</dbReference>
<dbReference type="PIRSF" id="PIRSF036514">
    <property type="entry name" value="Sm_HSP_B1"/>
    <property type="match status" value="1"/>
</dbReference>